<sequence>MLRCSCNGPSPQNKSICQEEVIATKEILNACGQVTNSAIVEVQYRCVPGTEIIDMCGDTNWTSNGQRAAAFLATPHFSNPPVLNAHCMCNITGKALQLQILELRADIDSVMGDSLNITASDGDVWSSSNFCKRCHVEKFNEVVYHSVKNYSELTVNFQDNHRPGQRVWLEIQGGSQTLAISCHATITTPKELTTSTLPATITAAPMRTTYSTDAMTTILMTKTTYSAVKASPTIGVLPHITSTKSASTLKDSDVLTSTTALLTHRQTENSSSKEQNSEEVPRVNRLNHNDTMSDSPLVGSPAEVLCQSQSENTLEKNVESNHSQTGILGNSSAMNPKQAHNTFGYASSNCTFQTDMEDAVKDFHMQAPDLKHTFCNSHDDFGNVTDGNSSLLKQDREDADLEKPTGMHDAFLQEENQRGNKCYGALEQENKERAYSAEPLQQQGTKEKKSTSQTPLHREEASPSEKLTRNKNIGGRKLAITCFKYS</sequence>
<dbReference type="EMBL" id="PZQS01000006">
    <property type="protein sequence ID" value="PVD28385.1"/>
    <property type="molecule type" value="Genomic_DNA"/>
</dbReference>
<dbReference type="AlphaFoldDB" id="A0A2T7P4M9"/>
<feature type="compositionally biased region" description="Basic and acidic residues" evidence="1">
    <location>
        <begin position="445"/>
        <end position="468"/>
    </location>
</feature>
<dbReference type="Proteomes" id="UP000245119">
    <property type="component" value="Linkage Group LG6"/>
</dbReference>
<protein>
    <submittedName>
        <fullName evidence="2">Uncharacterized protein</fullName>
    </submittedName>
</protein>
<feature type="region of interest" description="Disordered" evidence="1">
    <location>
        <begin position="433"/>
        <end position="472"/>
    </location>
</feature>
<feature type="region of interest" description="Disordered" evidence="1">
    <location>
        <begin position="263"/>
        <end position="299"/>
    </location>
</feature>
<keyword evidence="3" id="KW-1185">Reference proteome</keyword>
<proteinExistence type="predicted"/>
<evidence type="ECO:0000313" key="3">
    <source>
        <dbReference type="Proteomes" id="UP000245119"/>
    </source>
</evidence>
<accession>A0A2T7P4M9</accession>
<comment type="caution">
    <text evidence="2">The sequence shown here is derived from an EMBL/GenBank/DDBJ whole genome shotgun (WGS) entry which is preliminary data.</text>
</comment>
<reference evidence="2 3" key="1">
    <citation type="submission" date="2018-04" db="EMBL/GenBank/DDBJ databases">
        <title>The genome of golden apple snail Pomacea canaliculata provides insight into stress tolerance and invasive adaptation.</title>
        <authorList>
            <person name="Liu C."/>
            <person name="Liu B."/>
            <person name="Ren Y."/>
            <person name="Zhang Y."/>
            <person name="Wang H."/>
            <person name="Li S."/>
            <person name="Jiang F."/>
            <person name="Yin L."/>
            <person name="Zhang G."/>
            <person name="Qian W."/>
            <person name="Fan W."/>
        </authorList>
    </citation>
    <scope>NUCLEOTIDE SEQUENCE [LARGE SCALE GENOMIC DNA]</scope>
    <source>
        <strain evidence="2">SZHN2017</strain>
        <tissue evidence="2">Muscle</tissue>
    </source>
</reference>
<gene>
    <name evidence="2" type="ORF">C0Q70_10972</name>
</gene>
<dbReference type="OrthoDB" id="6159653at2759"/>
<name>A0A2T7P4M9_POMCA</name>
<evidence type="ECO:0000256" key="1">
    <source>
        <dbReference type="SAM" id="MobiDB-lite"/>
    </source>
</evidence>
<organism evidence="2 3">
    <name type="scientific">Pomacea canaliculata</name>
    <name type="common">Golden apple snail</name>
    <dbReference type="NCBI Taxonomy" id="400727"/>
    <lineage>
        <taxon>Eukaryota</taxon>
        <taxon>Metazoa</taxon>
        <taxon>Spiralia</taxon>
        <taxon>Lophotrochozoa</taxon>
        <taxon>Mollusca</taxon>
        <taxon>Gastropoda</taxon>
        <taxon>Caenogastropoda</taxon>
        <taxon>Architaenioglossa</taxon>
        <taxon>Ampullarioidea</taxon>
        <taxon>Ampullariidae</taxon>
        <taxon>Pomacea</taxon>
    </lineage>
</organism>
<evidence type="ECO:0000313" key="2">
    <source>
        <dbReference type="EMBL" id="PVD28385.1"/>
    </source>
</evidence>
<dbReference type="STRING" id="400727.A0A2T7P4M9"/>